<dbReference type="PANTHER" id="PTHR13774:SF39">
    <property type="entry name" value="BIOSYNTHESIS PROTEIN, PUTATIVE-RELATED"/>
    <property type="match status" value="1"/>
</dbReference>
<sequence length="274" mass="28542">MNIQRIAAFSHGTEGGNPAGVVIADTLPEAADMQRIAAEVGYSETAFATPQGDGFRVRYFAPDMEVPFCGHATIALGAALGAAYGAKSYPLILNEAEITVRAYREGEQWGAELTSPPTSHAAPGRDVLRDVLDLFALTASDLDQSLPPMLVHGGAPHLVVPLASRARLSEIAYDQPTGAAIMRAAGLVTINLIHRDAEGTIHSRNAFAAGGVYEDAATGAAAAALAGWLRDTGRWTAPLSIHQGDDMGVPSRLTTSPLPAKGAGVRVRGLARSI</sequence>
<accession>A0A840WQS5</accession>
<comment type="caution">
    <text evidence="4">The sequence shown here is derived from an EMBL/GenBank/DDBJ whole genome shotgun (WGS) entry which is preliminary data.</text>
</comment>
<dbReference type="PIRSF" id="PIRSF016184">
    <property type="entry name" value="PhzC_PhzF"/>
    <property type="match status" value="1"/>
</dbReference>
<dbReference type="InterPro" id="IPR003719">
    <property type="entry name" value="Phenazine_PhzF-like"/>
</dbReference>
<dbReference type="GO" id="GO:0005737">
    <property type="term" value="C:cytoplasm"/>
    <property type="evidence" value="ECO:0007669"/>
    <property type="project" value="TreeGrafter"/>
</dbReference>
<dbReference type="NCBIfam" id="TIGR00654">
    <property type="entry name" value="PhzF_family"/>
    <property type="match status" value="1"/>
</dbReference>
<dbReference type="PANTHER" id="PTHR13774">
    <property type="entry name" value="PHENAZINE BIOSYNTHESIS PROTEIN"/>
    <property type="match status" value="1"/>
</dbReference>
<feature type="active site" evidence="3">
    <location>
        <position position="44"/>
    </location>
</feature>
<proteinExistence type="inferred from homology"/>
<dbReference type="GO" id="GO:0016853">
    <property type="term" value="F:isomerase activity"/>
    <property type="evidence" value="ECO:0007669"/>
    <property type="project" value="UniProtKB-KW"/>
</dbReference>
<keyword evidence="5" id="KW-1185">Reference proteome</keyword>
<evidence type="ECO:0000256" key="3">
    <source>
        <dbReference type="PIRSR" id="PIRSR016184-1"/>
    </source>
</evidence>
<dbReference type="SUPFAM" id="SSF54506">
    <property type="entry name" value="Diaminopimelate epimerase-like"/>
    <property type="match status" value="1"/>
</dbReference>
<comment type="similarity">
    <text evidence="1">Belongs to the PhzF family.</text>
</comment>
<evidence type="ECO:0000256" key="2">
    <source>
        <dbReference type="ARBA" id="ARBA00023235"/>
    </source>
</evidence>
<dbReference type="AlphaFoldDB" id="A0A840WQS5"/>
<keyword evidence="2" id="KW-0413">Isomerase</keyword>
<evidence type="ECO:0000256" key="1">
    <source>
        <dbReference type="ARBA" id="ARBA00008270"/>
    </source>
</evidence>
<name>A0A840WQS5_9RHOB</name>
<reference evidence="4 5" key="1">
    <citation type="submission" date="2020-08" db="EMBL/GenBank/DDBJ databases">
        <title>Genomic Encyclopedia of Type Strains, Phase IV (KMG-IV): sequencing the most valuable type-strain genomes for metagenomic binning, comparative biology and taxonomic classification.</title>
        <authorList>
            <person name="Goeker M."/>
        </authorList>
    </citation>
    <scope>NUCLEOTIDE SEQUENCE [LARGE SCALE GENOMIC DNA]</scope>
    <source>
        <strain evidence="4 5">DSM 103377</strain>
    </source>
</reference>
<gene>
    <name evidence="4" type="ORF">FHS89_002424</name>
</gene>
<dbReference type="EMBL" id="JACIJS010000007">
    <property type="protein sequence ID" value="MBB5516393.1"/>
    <property type="molecule type" value="Genomic_DNA"/>
</dbReference>
<organism evidence="4 5">
    <name type="scientific">Rubricella aquisinus</name>
    <dbReference type="NCBI Taxonomy" id="2028108"/>
    <lineage>
        <taxon>Bacteria</taxon>
        <taxon>Pseudomonadati</taxon>
        <taxon>Pseudomonadota</taxon>
        <taxon>Alphaproteobacteria</taxon>
        <taxon>Rhodobacterales</taxon>
        <taxon>Paracoccaceae</taxon>
        <taxon>Rubricella</taxon>
    </lineage>
</organism>
<dbReference type="Pfam" id="PF02567">
    <property type="entry name" value="PhzC-PhzF"/>
    <property type="match status" value="1"/>
</dbReference>
<dbReference type="Proteomes" id="UP000553766">
    <property type="component" value="Unassembled WGS sequence"/>
</dbReference>
<dbReference type="Gene3D" id="3.10.310.10">
    <property type="entry name" value="Diaminopimelate Epimerase, Chain A, domain 1"/>
    <property type="match status" value="2"/>
</dbReference>
<evidence type="ECO:0000313" key="5">
    <source>
        <dbReference type="Proteomes" id="UP000553766"/>
    </source>
</evidence>
<protein>
    <submittedName>
        <fullName evidence="4">PhzF family phenazine biosynthesis protein</fullName>
    </submittedName>
</protein>
<evidence type="ECO:0000313" key="4">
    <source>
        <dbReference type="EMBL" id="MBB5516393.1"/>
    </source>
</evidence>
<dbReference type="RefSeq" id="WP_184011966.1">
    <property type="nucleotide sequence ID" value="NZ_JACIJS010000007.1"/>
</dbReference>